<name>A0A835CW28_APHGI</name>
<dbReference type="EMBL" id="JACMRX010000001">
    <property type="protein sequence ID" value="KAF7997909.1"/>
    <property type="molecule type" value="Genomic_DNA"/>
</dbReference>
<dbReference type="SMART" id="SM00718">
    <property type="entry name" value="DM4_12"/>
    <property type="match status" value="2"/>
</dbReference>
<evidence type="ECO:0000313" key="1">
    <source>
        <dbReference type="EMBL" id="KAF7997909.1"/>
    </source>
</evidence>
<organism evidence="1 2">
    <name type="scientific">Aphidius gifuensis</name>
    <name type="common">Parasitoid wasp</name>
    <dbReference type="NCBI Taxonomy" id="684658"/>
    <lineage>
        <taxon>Eukaryota</taxon>
        <taxon>Metazoa</taxon>
        <taxon>Ecdysozoa</taxon>
        <taxon>Arthropoda</taxon>
        <taxon>Hexapoda</taxon>
        <taxon>Insecta</taxon>
        <taxon>Pterygota</taxon>
        <taxon>Neoptera</taxon>
        <taxon>Endopterygota</taxon>
        <taxon>Hymenoptera</taxon>
        <taxon>Apocrita</taxon>
        <taxon>Ichneumonoidea</taxon>
        <taxon>Braconidae</taxon>
        <taxon>Aphidiinae</taxon>
        <taxon>Aphidius</taxon>
    </lineage>
</organism>
<dbReference type="Pfam" id="PF07841">
    <property type="entry name" value="DM4_12"/>
    <property type="match status" value="2"/>
</dbReference>
<evidence type="ECO:0000313" key="2">
    <source>
        <dbReference type="Proteomes" id="UP000639338"/>
    </source>
</evidence>
<keyword evidence="2" id="KW-1185">Reference proteome</keyword>
<protein>
    <submittedName>
        <fullName evidence="1">Uncharacterized protein</fullName>
    </submittedName>
</protein>
<gene>
    <name evidence="1" type="ORF">HCN44_009307</name>
</gene>
<dbReference type="PANTHER" id="PTHR21398">
    <property type="entry name" value="AGAP007094-PA"/>
    <property type="match status" value="1"/>
</dbReference>
<dbReference type="PANTHER" id="PTHR21398:SF22">
    <property type="entry name" value="IP12060P-RELATED"/>
    <property type="match status" value="1"/>
</dbReference>
<dbReference type="Proteomes" id="UP000639338">
    <property type="component" value="Unassembled WGS sequence"/>
</dbReference>
<dbReference type="InterPro" id="IPR006631">
    <property type="entry name" value="DM4_12"/>
</dbReference>
<dbReference type="OrthoDB" id="6340174at2759"/>
<accession>A0A835CW28</accession>
<dbReference type="AlphaFoldDB" id="A0A835CW28"/>
<reference evidence="1 2" key="1">
    <citation type="submission" date="2020-08" db="EMBL/GenBank/DDBJ databases">
        <title>Aphidius gifuensis genome sequencing and assembly.</title>
        <authorList>
            <person name="Du Z."/>
        </authorList>
    </citation>
    <scope>NUCLEOTIDE SEQUENCE [LARGE SCALE GENOMIC DNA]</scope>
    <source>
        <strain evidence="1">YNYX2018</strain>
        <tissue evidence="1">Adults</tissue>
    </source>
</reference>
<comment type="caution">
    <text evidence="1">The sequence shown here is derived from an EMBL/GenBank/DDBJ whole genome shotgun (WGS) entry which is preliminary data.</text>
</comment>
<proteinExistence type="predicted"/>
<sequence>MKTILIVDWSFWEFVVLSIAVCLLGTSKIFCHNQNSEFSKVLHRPIRSALPFTEASIWEIFVALAIPLEDPLKSVALSFFFEATYNLPNTTMPINTNENKKIKKKRSINRQSIYQTLENKLESHGYPGRACLLRLICETSSFDLDDNGIIGDLLNVIFKFFVVVNSLDSYCEIKNSEIAKIFHRPIREALTFPDPSTMGIFLALSIPLSPLGSVSVSYYFEQSYDLPNGSILISNSEKKNRNKRKIDRTSIYEILENKLDNSGYSGRACLLRSICEISEFNLDDNGIVGDILNVIFKPSTSQPEDLPQDILEAEFIGRVGYNDTCLKYHSTCPMGLFDMIGIFM</sequence>